<dbReference type="InterPro" id="IPR045183">
    <property type="entry name" value="Ebi-like"/>
</dbReference>
<feature type="repeat" description="WD" evidence="5">
    <location>
        <begin position="329"/>
        <end position="354"/>
    </location>
</feature>
<evidence type="ECO:0000256" key="2">
    <source>
        <dbReference type="ARBA" id="ARBA00022574"/>
    </source>
</evidence>
<dbReference type="PANTHER" id="PTHR22846:SF2">
    <property type="entry name" value="F-BOX-LIKE_WD REPEAT-CONTAINING PROTEIN EBI"/>
    <property type="match status" value="1"/>
</dbReference>
<dbReference type="AlphaFoldDB" id="A0A6A4LIM1"/>
<evidence type="ECO:0000256" key="4">
    <source>
        <dbReference type="ARBA" id="ARBA00023242"/>
    </source>
</evidence>
<protein>
    <submittedName>
        <fullName evidence="7">Uncharacterized protein</fullName>
    </submittedName>
</protein>
<proteinExistence type="predicted"/>
<dbReference type="PROSITE" id="PS50082">
    <property type="entry name" value="WD_REPEATS_2"/>
    <property type="match status" value="6"/>
</dbReference>
<evidence type="ECO:0000313" key="7">
    <source>
        <dbReference type="EMBL" id="KAE9457212.1"/>
    </source>
</evidence>
<dbReference type="OrthoDB" id="1367865at2759"/>
<feature type="repeat" description="WD" evidence="5">
    <location>
        <begin position="264"/>
        <end position="297"/>
    </location>
</feature>
<dbReference type="PANTHER" id="PTHR22846">
    <property type="entry name" value="WD40 REPEAT PROTEIN"/>
    <property type="match status" value="1"/>
</dbReference>
<dbReference type="Gene3D" id="2.130.10.10">
    <property type="entry name" value="YVTN repeat-like/Quinoprotein amine dehydrogenase"/>
    <property type="match status" value="2"/>
</dbReference>
<dbReference type="SMART" id="SM00320">
    <property type="entry name" value="WD40"/>
    <property type="match status" value="7"/>
</dbReference>
<dbReference type="SUPFAM" id="SSF50978">
    <property type="entry name" value="WD40 repeat-like"/>
    <property type="match status" value="1"/>
</dbReference>
<feature type="repeat" description="WD" evidence="5">
    <location>
        <begin position="447"/>
        <end position="497"/>
    </location>
</feature>
<dbReference type="InterPro" id="IPR001680">
    <property type="entry name" value="WD40_rpt"/>
</dbReference>
<comment type="subcellular location">
    <subcellularLocation>
        <location evidence="1">Nucleus</location>
    </subcellularLocation>
</comment>
<feature type="repeat" description="WD" evidence="5">
    <location>
        <begin position="498"/>
        <end position="539"/>
    </location>
</feature>
<feature type="repeat" description="WD" evidence="5">
    <location>
        <begin position="405"/>
        <end position="446"/>
    </location>
</feature>
<dbReference type="Gene3D" id="1.20.960.30">
    <property type="match status" value="1"/>
</dbReference>
<feature type="region of interest" description="Disordered" evidence="6">
    <location>
        <begin position="154"/>
        <end position="224"/>
    </location>
</feature>
<keyword evidence="3" id="KW-0677">Repeat</keyword>
<keyword evidence="2 5" id="KW-0853">WD repeat</keyword>
<dbReference type="InterPro" id="IPR015943">
    <property type="entry name" value="WD40/YVTN_repeat-like_dom_sf"/>
</dbReference>
<keyword evidence="4" id="KW-0539">Nucleus</keyword>
<evidence type="ECO:0000256" key="5">
    <source>
        <dbReference type="PROSITE-ProRule" id="PRU00221"/>
    </source>
</evidence>
<dbReference type="Pfam" id="PF00400">
    <property type="entry name" value="WD40"/>
    <property type="match status" value="6"/>
</dbReference>
<comment type="caution">
    <text evidence="7">The sequence shown here is derived from an EMBL/GenBank/DDBJ whole genome shotgun (WGS) entry which is preliminary data.</text>
</comment>
<accession>A0A6A4LIM1</accession>
<dbReference type="PROSITE" id="PS00678">
    <property type="entry name" value="WD_REPEATS_1"/>
    <property type="match status" value="2"/>
</dbReference>
<evidence type="ECO:0000256" key="1">
    <source>
        <dbReference type="ARBA" id="ARBA00004123"/>
    </source>
</evidence>
<dbReference type="PROSITE" id="PS50294">
    <property type="entry name" value="WD_REPEATS_REGION"/>
    <property type="match status" value="6"/>
</dbReference>
<feature type="repeat" description="WD" evidence="5">
    <location>
        <begin position="363"/>
        <end position="404"/>
    </location>
</feature>
<evidence type="ECO:0000313" key="8">
    <source>
        <dbReference type="Proteomes" id="UP000428333"/>
    </source>
</evidence>
<dbReference type="InterPro" id="IPR036322">
    <property type="entry name" value="WD40_repeat_dom_sf"/>
</dbReference>
<dbReference type="InterPro" id="IPR019775">
    <property type="entry name" value="WD40_repeat_CS"/>
</dbReference>
<sequence>MPASLNNGLHHFGRIELSNLPLPSRIRVLIYVWVGSQIYGLYVVLCPRASCSEKTPLSWTHCSDGSQFHAGFTHAAFALGYEAGINKSTVDGNLVPPGALVTFVQKGIQYLELEANLSCSDTEMEDDFSFLQPLDLITKDVYELRKIIKEKKENLQQDRQRDIDKDTNEPDREHEREHALTKEKEKPQREKEREQDRGRVEKHKEQKGKGKEKPHEDHIDSKQGDKVIIRHEENGHNEGPEPMEICTSSTSLPCEIPNSDVTVLRGHNSEVFACAWSPVGSLLASGSGDATARIWTIGDGPCSSGIQPGPASVVLKHCKGRTNEKCKDVTTLDWNGEGTLLATGSYDGQARIWNTDGELMTTLNKHKGPIFSLKWNKKGDYLLSGSFDETAIVWDIKTGNGNNNLNFIQGEVNAIKWDPTGSLLASCSDDSTGKIWSMKQDTYVHDLKEHSKEIYTIRWSPTGPGTNNPNQQLVLASASFDSTIKLWDVELGHVLHSLKGHRDSVYSVAFSPNGEYLASGSLDRCLHIWSVKQGKLVKTYTGTGGIFEVCWNKEGDKVAACFSNEVVCVFDFRM</sequence>
<dbReference type="CDD" id="cd00200">
    <property type="entry name" value="WD40"/>
    <property type="match status" value="1"/>
</dbReference>
<evidence type="ECO:0000256" key="3">
    <source>
        <dbReference type="ARBA" id="ARBA00022737"/>
    </source>
</evidence>
<keyword evidence="8" id="KW-1185">Reference proteome</keyword>
<dbReference type="Proteomes" id="UP000428333">
    <property type="component" value="Linkage Group LG06"/>
</dbReference>
<gene>
    <name evidence="7" type="ORF">C3L33_10885</name>
</gene>
<dbReference type="GO" id="GO:0000118">
    <property type="term" value="C:histone deacetylase complex"/>
    <property type="evidence" value="ECO:0007669"/>
    <property type="project" value="TreeGrafter"/>
</dbReference>
<dbReference type="GO" id="GO:0006357">
    <property type="term" value="P:regulation of transcription by RNA polymerase II"/>
    <property type="evidence" value="ECO:0007669"/>
    <property type="project" value="TreeGrafter"/>
</dbReference>
<dbReference type="PRINTS" id="PR00320">
    <property type="entry name" value="GPROTEINBRPT"/>
</dbReference>
<reference evidence="7 8" key="1">
    <citation type="journal article" date="2019" name="Genome Biol. Evol.">
        <title>The Rhododendron genome and chromosomal organization provide insight into shared whole-genome duplications across the heath family (Ericaceae).</title>
        <authorList>
            <person name="Soza V.L."/>
            <person name="Lindsley D."/>
            <person name="Waalkes A."/>
            <person name="Ramage E."/>
            <person name="Patwardhan R.P."/>
            <person name="Burton J.N."/>
            <person name="Adey A."/>
            <person name="Kumar A."/>
            <person name="Qiu R."/>
            <person name="Shendure J."/>
            <person name="Hall B."/>
        </authorList>
    </citation>
    <scope>NUCLEOTIDE SEQUENCE [LARGE SCALE GENOMIC DNA]</scope>
    <source>
        <strain evidence="7">RSF 1966-606</strain>
    </source>
</reference>
<dbReference type="InterPro" id="IPR020472">
    <property type="entry name" value="WD40_PAC1"/>
</dbReference>
<organism evidence="7 8">
    <name type="scientific">Rhododendron williamsianum</name>
    <dbReference type="NCBI Taxonomy" id="262921"/>
    <lineage>
        <taxon>Eukaryota</taxon>
        <taxon>Viridiplantae</taxon>
        <taxon>Streptophyta</taxon>
        <taxon>Embryophyta</taxon>
        <taxon>Tracheophyta</taxon>
        <taxon>Spermatophyta</taxon>
        <taxon>Magnoliopsida</taxon>
        <taxon>eudicotyledons</taxon>
        <taxon>Gunneridae</taxon>
        <taxon>Pentapetalae</taxon>
        <taxon>asterids</taxon>
        <taxon>Ericales</taxon>
        <taxon>Ericaceae</taxon>
        <taxon>Ericoideae</taxon>
        <taxon>Rhodoreae</taxon>
        <taxon>Rhododendron</taxon>
    </lineage>
</organism>
<feature type="non-terminal residue" evidence="7">
    <location>
        <position position="1"/>
    </location>
</feature>
<name>A0A6A4LIM1_9ERIC</name>
<dbReference type="EMBL" id="QEFC01001526">
    <property type="protein sequence ID" value="KAE9457212.1"/>
    <property type="molecule type" value="Genomic_DNA"/>
</dbReference>
<dbReference type="GO" id="GO:0003714">
    <property type="term" value="F:transcription corepressor activity"/>
    <property type="evidence" value="ECO:0007669"/>
    <property type="project" value="InterPro"/>
</dbReference>
<evidence type="ECO:0000256" key="6">
    <source>
        <dbReference type="SAM" id="MobiDB-lite"/>
    </source>
</evidence>